<organism evidence="1">
    <name type="scientific">Arion vulgaris</name>
    <dbReference type="NCBI Taxonomy" id="1028688"/>
    <lineage>
        <taxon>Eukaryota</taxon>
        <taxon>Metazoa</taxon>
        <taxon>Spiralia</taxon>
        <taxon>Lophotrochozoa</taxon>
        <taxon>Mollusca</taxon>
        <taxon>Gastropoda</taxon>
        <taxon>Heterobranchia</taxon>
        <taxon>Euthyneura</taxon>
        <taxon>Panpulmonata</taxon>
        <taxon>Eupulmonata</taxon>
        <taxon>Stylommatophora</taxon>
        <taxon>Helicina</taxon>
        <taxon>Arionoidea</taxon>
        <taxon>Arionidae</taxon>
        <taxon>Arion</taxon>
    </lineage>
</organism>
<evidence type="ECO:0000313" key="1">
    <source>
        <dbReference type="EMBL" id="CEK86815.1"/>
    </source>
</evidence>
<gene>
    <name evidence="1" type="primary">ORF155820</name>
</gene>
<protein>
    <submittedName>
        <fullName evidence="1">Uncharacterized protein</fullName>
    </submittedName>
</protein>
<name>A0A0B7B3V4_9EUPU</name>
<accession>A0A0B7B3V4</accession>
<proteinExistence type="predicted"/>
<feature type="non-terminal residue" evidence="1">
    <location>
        <position position="86"/>
    </location>
</feature>
<dbReference type="AlphaFoldDB" id="A0A0B7B3V4"/>
<sequence length="86" mass="9603">IEKGATFLTLKDFEAALKKYEEECGVLLLRAAQRRFHYPEKKKPAISNELATIFSIKSCKTSKKLCAKLMAKLSLGKMCETGNGSF</sequence>
<feature type="non-terminal residue" evidence="1">
    <location>
        <position position="1"/>
    </location>
</feature>
<reference evidence="1" key="1">
    <citation type="submission" date="2014-12" db="EMBL/GenBank/DDBJ databases">
        <title>Insight into the proteome of Arion vulgaris.</title>
        <authorList>
            <person name="Aradska J."/>
            <person name="Bulat T."/>
            <person name="Smidak R."/>
            <person name="Sarate P."/>
            <person name="Gangsoo J."/>
            <person name="Sialana F."/>
            <person name="Bilban M."/>
            <person name="Lubec G."/>
        </authorList>
    </citation>
    <scope>NUCLEOTIDE SEQUENCE</scope>
    <source>
        <tissue evidence="1">Skin</tissue>
    </source>
</reference>
<dbReference type="EMBL" id="HACG01039950">
    <property type="protein sequence ID" value="CEK86815.1"/>
    <property type="molecule type" value="Transcribed_RNA"/>
</dbReference>